<dbReference type="RefSeq" id="WP_111530423.1">
    <property type="nucleotide sequence ID" value="NZ_JBHRSG010000003.1"/>
</dbReference>
<comment type="caution">
    <text evidence="2">The sequence shown here is derived from an EMBL/GenBank/DDBJ whole genome shotgun (WGS) entry which is preliminary data.</text>
</comment>
<keyword evidence="1" id="KW-1133">Transmembrane helix</keyword>
<dbReference type="Proteomes" id="UP000249254">
    <property type="component" value="Unassembled WGS sequence"/>
</dbReference>
<reference evidence="3" key="1">
    <citation type="submission" date="2018-05" db="EMBL/GenBank/DDBJ databases">
        <authorList>
            <person name="Li X."/>
        </authorList>
    </citation>
    <scope>NUCLEOTIDE SEQUENCE [LARGE SCALE GENOMIC DNA]</scope>
    <source>
        <strain evidence="3">LX32</strain>
    </source>
</reference>
<organism evidence="2 3">
    <name type="scientific">Phenylobacterium soli</name>
    <dbReference type="NCBI Taxonomy" id="2170551"/>
    <lineage>
        <taxon>Bacteria</taxon>
        <taxon>Pseudomonadati</taxon>
        <taxon>Pseudomonadota</taxon>
        <taxon>Alphaproteobacteria</taxon>
        <taxon>Caulobacterales</taxon>
        <taxon>Caulobacteraceae</taxon>
        <taxon>Phenylobacterium</taxon>
    </lineage>
</organism>
<dbReference type="OrthoDB" id="7169664at2"/>
<evidence type="ECO:0000313" key="2">
    <source>
        <dbReference type="EMBL" id="RAK51861.1"/>
    </source>
</evidence>
<protein>
    <recommendedName>
        <fullName evidence="4">DUF2125 domain-containing protein</fullName>
    </recommendedName>
</protein>
<evidence type="ECO:0000256" key="1">
    <source>
        <dbReference type="SAM" id="Phobius"/>
    </source>
</evidence>
<accession>A0A328AB62</accession>
<proteinExistence type="predicted"/>
<dbReference type="AlphaFoldDB" id="A0A328AB62"/>
<dbReference type="InterPro" id="IPR018666">
    <property type="entry name" value="DUF2125"/>
</dbReference>
<sequence length="348" mass="37177">MSLPDPAAPRKHSRLGLYIPFGLLAVGALAWSAMWLWAKGQAAQQMDAAVADLKRAGYEISWSQREIGGYPFRMDVTLTDARVREPSGWALQSPRIEAEAYMHALGHWMIAAPQTITFVRPQGGPVQVSGKVIHAAVFDFKNRPPSFDFEGVGLAFQPAPGARPFFLSNAERVEFHLRGNSAIDEGLVSLEVKNGKAQLSGLFARIAADKPISIQWQATLTKMSAFTGSDWPGAVRHWTDNGGKMQLRQGGVTAGEALIGAQGGDLTVGEDGRLRGSLKVSLRQAPRALTAMGQTGTIPPETAQAAADVAQAREGPDQVAHATLDFQAGRTTLGPVAIGPAPKVYEAH</sequence>
<dbReference type="EMBL" id="QFYQ01000002">
    <property type="protein sequence ID" value="RAK51861.1"/>
    <property type="molecule type" value="Genomic_DNA"/>
</dbReference>
<name>A0A328AB62_9CAUL</name>
<feature type="transmembrane region" description="Helical" evidence="1">
    <location>
        <begin position="15"/>
        <end position="37"/>
    </location>
</feature>
<keyword evidence="1" id="KW-0472">Membrane</keyword>
<gene>
    <name evidence="2" type="ORF">DJ017_18780</name>
</gene>
<dbReference type="Pfam" id="PF09898">
    <property type="entry name" value="DUF2125"/>
    <property type="match status" value="1"/>
</dbReference>
<keyword evidence="1" id="KW-0812">Transmembrane</keyword>
<keyword evidence="3" id="KW-1185">Reference proteome</keyword>
<evidence type="ECO:0008006" key="4">
    <source>
        <dbReference type="Google" id="ProtNLM"/>
    </source>
</evidence>
<evidence type="ECO:0000313" key="3">
    <source>
        <dbReference type="Proteomes" id="UP000249254"/>
    </source>
</evidence>